<reference evidence="3 4" key="1">
    <citation type="submission" date="2016-04" db="EMBL/GenBank/DDBJ databases">
        <title>A degradative enzymes factory behind the ericoid mycorrhizal symbiosis.</title>
        <authorList>
            <consortium name="DOE Joint Genome Institute"/>
            <person name="Martino E."/>
            <person name="Morin E."/>
            <person name="Grelet G."/>
            <person name="Kuo A."/>
            <person name="Kohler A."/>
            <person name="Daghino S."/>
            <person name="Barry K."/>
            <person name="Choi C."/>
            <person name="Cichocki N."/>
            <person name="Clum A."/>
            <person name="Copeland A."/>
            <person name="Hainaut M."/>
            <person name="Haridas S."/>
            <person name="Labutti K."/>
            <person name="Lindquist E."/>
            <person name="Lipzen A."/>
            <person name="Khouja H.-R."/>
            <person name="Murat C."/>
            <person name="Ohm R."/>
            <person name="Olson A."/>
            <person name="Spatafora J."/>
            <person name="Veneault-Fourrey C."/>
            <person name="Henrissat B."/>
            <person name="Grigoriev I."/>
            <person name="Martin F."/>
            <person name="Perotto S."/>
        </authorList>
    </citation>
    <scope>NUCLEOTIDE SEQUENCE [LARGE SCALE GENOMIC DNA]</scope>
    <source>
        <strain evidence="3 4">F</strain>
    </source>
</reference>
<name>A0A2J6RCE8_HYAVF</name>
<proteinExistence type="predicted"/>
<feature type="compositionally biased region" description="Basic residues" evidence="1">
    <location>
        <begin position="1"/>
        <end position="11"/>
    </location>
</feature>
<keyword evidence="2" id="KW-0472">Membrane</keyword>
<protein>
    <submittedName>
        <fullName evidence="3">Uncharacterized protein</fullName>
    </submittedName>
</protein>
<dbReference type="EMBL" id="KZ613951">
    <property type="protein sequence ID" value="PMD36186.1"/>
    <property type="molecule type" value="Genomic_DNA"/>
</dbReference>
<dbReference type="Proteomes" id="UP000235786">
    <property type="component" value="Unassembled WGS sequence"/>
</dbReference>
<evidence type="ECO:0000313" key="3">
    <source>
        <dbReference type="EMBL" id="PMD36186.1"/>
    </source>
</evidence>
<feature type="transmembrane region" description="Helical" evidence="2">
    <location>
        <begin position="189"/>
        <end position="211"/>
    </location>
</feature>
<accession>A0A2J6RCE8</accession>
<keyword evidence="4" id="KW-1185">Reference proteome</keyword>
<feature type="region of interest" description="Disordered" evidence="1">
    <location>
        <begin position="1"/>
        <end position="25"/>
    </location>
</feature>
<evidence type="ECO:0000256" key="2">
    <source>
        <dbReference type="SAM" id="Phobius"/>
    </source>
</evidence>
<evidence type="ECO:0000256" key="1">
    <source>
        <dbReference type="SAM" id="MobiDB-lite"/>
    </source>
</evidence>
<organism evidence="3 4">
    <name type="scientific">Hyaloscypha variabilis (strain UAMH 11265 / GT02V1 / F)</name>
    <name type="common">Meliniomyces variabilis</name>
    <dbReference type="NCBI Taxonomy" id="1149755"/>
    <lineage>
        <taxon>Eukaryota</taxon>
        <taxon>Fungi</taxon>
        <taxon>Dikarya</taxon>
        <taxon>Ascomycota</taxon>
        <taxon>Pezizomycotina</taxon>
        <taxon>Leotiomycetes</taxon>
        <taxon>Helotiales</taxon>
        <taxon>Hyaloscyphaceae</taxon>
        <taxon>Hyaloscypha</taxon>
        <taxon>Hyaloscypha variabilis</taxon>
    </lineage>
</organism>
<keyword evidence="2" id="KW-1133">Transmembrane helix</keyword>
<dbReference type="AlphaFoldDB" id="A0A2J6RCE8"/>
<sequence length="212" mass="23689">MPSKPAKRGRGRLQGSSRPAARVTKTKHIAAPAKNFGLRPRIQRRSYVEDDLKAFDCLSKGEYEAGDIKLGGAEIQKDVKASQHGDDEQVPEEQIDAFMTTDDIRGEMRDEDEQAPAVSTEEAVVEHLAKESHEKNVTTMVTEVEMRVQVNPQDEAMRRLYEENAQLREMLHVVLVRGQVAPEHQRESFLHLSVNVIGTAILAGCLLGMSFL</sequence>
<evidence type="ECO:0000313" key="4">
    <source>
        <dbReference type="Proteomes" id="UP000235786"/>
    </source>
</evidence>
<gene>
    <name evidence="3" type="ORF">L207DRAFT_103573</name>
</gene>
<keyword evidence="2" id="KW-0812">Transmembrane</keyword>